<dbReference type="PANTHER" id="PTHR34277">
    <property type="entry name" value="CLAVATA3/ESR (CLE)-RELATED PROTEIN 26"/>
    <property type="match status" value="1"/>
</dbReference>
<dbReference type="AlphaFoldDB" id="A0A6N2LT89"/>
<keyword evidence="1" id="KW-1133">Transmembrane helix</keyword>
<keyword evidence="1" id="KW-0472">Membrane</keyword>
<gene>
    <name evidence="2" type="ORF">SVIM_LOCUS274677</name>
</gene>
<sequence length="149" mass="16373">MGRGGRILRALFGAAIFWGVIRFMYVGILPSHATTLMASIRVPSAGAFKHLKLSGGESHLVRHDMDLNYVSKRRVPDGPDPIHNRYTLLSTESFIEGEFIVQVLLTPTHLVIVMEYAAAGELFDGICNAGRFSYPLATSSHINLSLPFS</sequence>
<evidence type="ECO:0000313" key="2">
    <source>
        <dbReference type="EMBL" id="VFU44578.1"/>
    </source>
</evidence>
<accession>A0A6N2LT89</accession>
<dbReference type="EMBL" id="CAADRP010001605">
    <property type="protein sequence ID" value="VFU44578.1"/>
    <property type="molecule type" value="Genomic_DNA"/>
</dbReference>
<keyword evidence="1" id="KW-0812">Transmembrane</keyword>
<name>A0A6N2LT89_SALVM</name>
<organism evidence="2">
    <name type="scientific">Salix viminalis</name>
    <name type="common">Common osier</name>
    <name type="synonym">Basket willow</name>
    <dbReference type="NCBI Taxonomy" id="40686"/>
    <lineage>
        <taxon>Eukaryota</taxon>
        <taxon>Viridiplantae</taxon>
        <taxon>Streptophyta</taxon>
        <taxon>Embryophyta</taxon>
        <taxon>Tracheophyta</taxon>
        <taxon>Spermatophyta</taxon>
        <taxon>Magnoliopsida</taxon>
        <taxon>eudicotyledons</taxon>
        <taxon>Gunneridae</taxon>
        <taxon>Pentapetalae</taxon>
        <taxon>rosids</taxon>
        <taxon>fabids</taxon>
        <taxon>Malpighiales</taxon>
        <taxon>Salicaceae</taxon>
        <taxon>Saliceae</taxon>
        <taxon>Salix</taxon>
    </lineage>
</organism>
<dbReference type="PANTHER" id="PTHR34277:SF18">
    <property type="entry name" value="CLAVATA3_ESR (CLE)-RELATED PROTEIN 25"/>
    <property type="match status" value="1"/>
</dbReference>
<evidence type="ECO:0008006" key="3">
    <source>
        <dbReference type="Google" id="ProtNLM"/>
    </source>
</evidence>
<protein>
    <recommendedName>
        <fullName evidence="3">Protein kinase domain-containing protein</fullName>
    </recommendedName>
</protein>
<reference evidence="2" key="1">
    <citation type="submission" date="2019-03" db="EMBL/GenBank/DDBJ databases">
        <authorList>
            <person name="Mank J."/>
            <person name="Almeida P."/>
        </authorList>
    </citation>
    <scope>NUCLEOTIDE SEQUENCE</scope>
    <source>
        <strain evidence="2">78183</strain>
    </source>
</reference>
<dbReference type="InterPro" id="IPR039316">
    <property type="entry name" value="CLE25/26"/>
</dbReference>
<proteinExistence type="predicted"/>
<evidence type="ECO:0000256" key="1">
    <source>
        <dbReference type="SAM" id="Phobius"/>
    </source>
</evidence>
<feature type="transmembrane region" description="Helical" evidence="1">
    <location>
        <begin position="7"/>
        <end position="28"/>
    </location>
</feature>